<dbReference type="Pfam" id="PF02517">
    <property type="entry name" value="Rce1-like"/>
    <property type="match status" value="1"/>
</dbReference>
<dbReference type="PANTHER" id="PTHR35797:SF1">
    <property type="entry name" value="PROTEASE"/>
    <property type="match status" value="1"/>
</dbReference>
<feature type="domain" description="CAAX prenyl protease 2/Lysostaphin resistance protein A-like" evidence="2">
    <location>
        <begin position="119"/>
        <end position="224"/>
    </location>
</feature>
<dbReference type="PANTHER" id="PTHR35797">
    <property type="entry name" value="PROTEASE-RELATED"/>
    <property type="match status" value="1"/>
</dbReference>
<keyword evidence="1" id="KW-1133">Transmembrane helix</keyword>
<feature type="transmembrane region" description="Helical" evidence="1">
    <location>
        <begin position="148"/>
        <end position="165"/>
    </location>
</feature>
<reference evidence="3" key="1">
    <citation type="submission" date="2020-08" db="EMBL/GenBank/DDBJ databases">
        <title>Whole genome shotgun sequence of Actinocatenispora sera NBRC 101916.</title>
        <authorList>
            <person name="Komaki H."/>
            <person name="Tamura T."/>
        </authorList>
    </citation>
    <scope>NUCLEOTIDE SEQUENCE</scope>
    <source>
        <strain evidence="3">NBRC 101916</strain>
    </source>
</reference>
<proteinExistence type="predicted"/>
<dbReference type="InterPro" id="IPR003675">
    <property type="entry name" value="Rce1/LyrA-like_dom"/>
</dbReference>
<gene>
    <name evidence="3" type="ORF">Asera_12990</name>
</gene>
<dbReference type="EMBL" id="AP023354">
    <property type="protein sequence ID" value="BCJ27191.1"/>
    <property type="molecule type" value="Genomic_DNA"/>
</dbReference>
<protein>
    <submittedName>
        <fullName evidence="3">Peptidase</fullName>
    </submittedName>
</protein>
<evidence type="ECO:0000313" key="3">
    <source>
        <dbReference type="EMBL" id="BCJ27191.1"/>
    </source>
</evidence>
<sequence>MTVLRTSLRRLLPFALVCLGLSWVPWLVLAVLRVDVNHGPAQMVFGFAASGPSLAALVLWLAGGRRRRPSGVRLGLWPIAALLLGAAAPVLAALLLHGGDVPQLVRHAGVVVAGVGGPLGALAYTLVSGPLSEEFGWRGYAQPRLRDRLGRGSTVAVLGTAWGLWHLPLFLLVGTGQHSTGLFTIQGALFFVMVYPITYLALFVSEHLRGGVWAAIVLHAAWNFSDAIMPPIGTGGAALETVLCLAIAALAAVAWHLRRPTRHLAAPATAVPAR</sequence>
<feature type="transmembrane region" description="Helical" evidence="1">
    <location>
        <begin position="74"/>
        <end position="96"/>
    </location>
</feature>
<dbReference type="GO" id="GO:0080120">
    <property type="term" value="P:CAAX-box protein maturation"/>
    <property type="evidence" value="ECO:0007669"/>
    <property type="project" value="UniProtKB-ARBA"/>
</dbReference>
<name>A0A810KY73_9ACTN</name>
<dbReference type="GO" id="GO:0004175">
    <property type="term" value="F:endopeptidase activity"/>
    <property type="evidence" value="ECO:0007669"/>
    <property type="project" value="UniProtKB-ARBA"/>
</dbReference>
<evidence type="ECO:0000313" key="4">
    <source>
        <dbReference type="Proteomes" id="UP000680750"/>
    </source>
</evidence>
<accession>A0A810KY73</accession>
<feature type="transmembrane region" description="Helical" evidence="1">
    <location>
        <begin position="185"/>
        <end position="204"/>
    </location>
</feature>
<dbReference type="Proteomes" id="UP000680750">
    <property type="component" value="Chromosome"/>
</dbReference>
<keyword evidence="1" id="KW-0472">Membrane</keyword>
<feature type="transmembrane region" description="Helical" evidence="1">
    <location>
        <begin position="108"/>
        <end position="127"/>
    </location>
</feature>
<evidence type="ECO:0000256" key="1">
    <source>
        <dbReference type="SAM" id="Phobius"/>
    </source>
</evidence>
<keyword evidence="1" id="KW-0812">Transmembrane</keyword>
<dbReference type="AlphaFoldDB" id="A0A810KY73"/>
<organism evidence="3 4">
    <name type="scientific">Actinocatenispora sera</name>
    <dbReference type="NCBI Taxonomy" id="390989"/>
    <lineage>
        <taxon>Bacteria</taxon>
        <taxon>Bacillati</taxon>
        <taxon>Actinomycetota</taxon>
        <taxon>Actinomycetes</taxon>
        <taxon>Micromonosporales</taxon>
        <taxon>Micromonosporaceae</taxon>
        <taxon>Actinocatenispora</taxon>
    </lineage>
</organism>
<feature type="transmembrane region" description="Helical" evidence="1">
    <location>
        <begin position="211"/>
        <end position="232"/>
    </location>
</feature>
<dbReference type="InterPro" id="IPR042150">
    <property type="entry name" value="MmRce1-like"/>
</dbReference>
<feature type="transmembrane region" description="Helical" evidence="1">
    <location>
        <begin position="238"/>
        <end position="257"/>
    </location>
</feature>
<feature type="transmembrane region" description="Helical" evidence="1">
    <location>
        <begin position="40"/>
        <end position="62"/>
    </location>
</feature>
<evidence type="ECO:0000259" key="2">
    <source>
        <dbReference type="Pfam" id="PF02517"/>
    </source>
</evidence>
<dbReference type="KEGG" id="aser:Asera_12990"/>
<keyword evidence="4" id="KW-1185">Reference proteome</keyword>